<dbReference type="EMBL" id="CP068439">
    <property type="protein sequence ID" value="QQX78264.1"/>
    <property type="molecule type" value="Genomic_DNA"/>
</dbReference>
<gene>
    <name evidence="2" type="ORF">JK629_14005</name>
</gene>
<dbReference type="RefSeq" id="WP_202338080.1">
    <property type="nucleotide sequence ID" value="NZ_CP068439.1"/>
</dbReference>
<keyword evidence="1" id="KW-0472">Membrane</keyword>
<evidence type="ECO:0000256" key="1">
    <source>
        <dbReference type="SAM" id="Phobius"/>
    </source>
</evidence>
<sequence length="219" mass="24552">MAEIKIEKKKPIWPWILAALVILAAIYFIWSSNDDDYETDDEVLGNDTISQIDQNTYDTTANDSTTLYTGTYGTMVKEKALSNYFTYIDNEKMGLDHEYTNGALIHLITATEAEANNLNVDINANLEEARTHAFEITKDPMSLKHADKIRAAGLEIVTALKTIQEKEFPNLSAELGELKVAAEDINPATPTLEQKEDAKAFFEKAGRVLQKMNESENNQ</sequence>
<keyword evidence="1" id="KW-0812">Transmembrane</keyword>
<reference evidence="2 3" key="1">
    <citation type="submission" date="2021-01" db="EMBL/GenBank/DDBJ databases">
        <title>Aequorivita sp. strain KX20305, a bacterium isolated from the sediment collected at a cold seep field in South China Sea.</title>
        <authorList>
            <person name="Zhang H."/>
            <person name="Li C."/>
        </authorList>
    </citation>
    <scope>NUCLEOTIDE SEQUENCE [LARGE SCALE GENOMIC DNA]</scope>
    <source>
        <strain evidence="2 3">KX20305</strain>
    </source>
</reference>
<evidence type="ECO:0000313" key="3">
    <source>
        <dbReference type="Proteomes" id="UP000629420"/>
    </source>
</evidence>
<organism evidence="2 3">
    <name type="scientific">Aequorivita iocasae</name>
    <dbReference type="NCBI Taxonomy" id="2803865"/>
    <lineage>
        <taxon>Bacteria</taxon>
        <taxon>Pseudomonadati</taxon>
        <taxon>Bacteroidota</taxon>
        <taxon>Flavobacteriia</taxon>
        <taxon>Flavobacteriales</taxon>
        <taxon>Flavobacteriaceae</taxon>
        <taxon>Aequorivita</taxon>
    </lineage>
</organism>
<name>A0ABX7DYK6_9FLAO</name>
<evidence type="ECO:0000313" key="2">
    <source>
        <dbReference type="EMBL" id="QQX78264.1"/>
    </source>
</evidence>
<protein>
    <submittedName>
        <fullName evidence="2">Uncharacterized protein</fullName>
    </submittedName>
</protein>
<keyword evidence="3" id="KW-1185">Reference proteome</keyword>
<accession>A0ABX7DYK6</accession>
<feature type="transmembrane region" description="Helical" evidence="1">
    <location>
        <begin position="12"/>
        <end position="30"/>
    </location>
</feature>
<proteinExistence type="predicted"/>
<keyword evidence="1" id="KW-1133">Transmembrane helix</keyword>
<dbReference type="Proteomes" id="UP000629420">
    <property type="component" value="Chromosome"/>
</dbReference>